<feature type="transmembrane region" description="Helical" evidence="1">
    <location>
        <begin position="12"/>
        <end position="31"/>
    </location>
</feature>
<keyword evidence="1" id="KW-0472">Membrane</keyword>
<feature type="domain" description="CD-NTase-associated protein 15" evidence="2">
    <location>
        <begin position="73"/>
        <end position="194"/>
    </location>
</feature>
<comment type="caution">
    <text evidence="3">The sequence shown here is derived from an EMBL/GenBank/DDBJ whole genome shotgun (WGS) entry which is preliminary data.</text>
</comment>
<evidence type="ECO:0000259" key="2">
    <source>
        <dbReference type="Pfam" id="PF18153"/>
    </source>
</evidence>
<dbReference type="Proteomes" id="UP000034354">
    <property type="component" value="Unassembled WGS sequence"/>
</dbReference>
<dbReference type="STRING" id="1618993.UX09_C0005G0009"/>
<name>A0A0G1PU89_9BACT</name>
<accession>A0A0G1PU89</accession>
<proteinExistence type="predicted"/>
<dbReference type="InterPro" id="IPR041208">
    <property type="entry name" value="Cap15"/>
</dbReference>
<evidence type="ECO:0000313" key="3">
    <source>
        <dbReference type="EMBL" id="KKU09053.1"/>
    </source>
</evidence>
<dbReference type="EMBL" id="LCKW01000005">
    <property type="protein sequence ID" value="KKU09053.1"/>
    <property type="molecule type" value="Genomic_DNA"/>
</dbReference>
<keyword evidence="1" id="KW-1133">Transmembrane helix</keyword>
<organism evidence="3 4">
    <name type="scientific">Candidatus Uhrbacteria bacterium GW2011_GWE2_45_35</name>
    <dbReference type="NCBI Taxonomy" id="1618993"/>
    <lineage>
        <taxon>Bacteria</taxon>
        <taxon>Candidatus Uhriibacteriota</taxon>
    </lineage>
</organism>
<gene>
    <name evidence="3" type="ORF">UX09_C0005G0009</name>
</gene>
<reference evidence="3 4" key="1">
    <citation type="journal article" date="2015" name="Nature">
        <title>rRNA introns, odd ribosomes, and small enigmatic genomes across a large radiation of phyla.</title>
        <authorList>
            <person name="Brown C.T."/>
            <person name="Hug L.A."/>
            <person name="Thomas B.C."/>
            <person name="Sharon I."/>
            <person name="Castelle C.J."/>
            <person name="Singh A."/>
            <person name="Wilkins M.J."/>
            <person name="Williams K.H."/>
            <person name="Banfield J.F."/>
        </authorList>
    </citation>
    <scope>NUCLEOTIDE SEQUENCE [LARGE SCALE GENOMIC DNA]</scope>
</reference>
<protein>
    <recommendedName>
        <fullName evidence="2">CD-NTase-associated protein 15 domain-containing protein</fullName>
    </recommendedName>
</protein>
<evidence type="ECO:0000313" key="4">
    <source>
        <dbReference type="Proteomes" id="UP000034354"/>
    </source>
</evidence>
<keyword evidence="1" id="KW-0812">Transmembrane</keyword>
<dbReference type="Pfam" id="PF18153">
    <property type="entry name" value="Cap15_CD_rec"/>
    <property type="match status" value="1"/>
</dbReference>
<sequence length="205" mass="23597">MEKMNNSIKIHAQIFTFLIIWGLVLFISRIYSTIDLWSAIKLIPQAISLYVAVGIIFTKWLWRSKFLQGWLIKIPDLQGTWRGELKSDWINPETGKGMDPISMILVIKQTFSSIQCTLMTKESSSYSTTANINIAPNSEDLYLTYNYTNRPKATIRERSAIHDGASLLKIIDKPSRCLEGEYWTSRKTRGEMTLSFDSKDLVEKF</sequence>
<feature type="transmembrane region" description="Helical" evidence="1">
    <location>
        <begin position="43"/>
        <end position="62"/>
    </location>
</feature>
<dbReference type="AlphaFoldDB" id="A0A0G1PU89"/>
<evidence type="ECO:0000256" key="1">
    <source>
        <dbReference type="SAM" id="Phobius"/>
    </source>
</evidence>